<dbReference type="CDD" id="cd06587">
    <property type="entry name" value="VOC"/>
    <property type="match status" value="1"/>
</dbReference>
<dbReference type="RefSeq" id="WP_087927851.1">
    <property type="nucleotide sequence ID" value="NZ_CP021744.1"/>
</dbReference>
<organism evidence="2 3">
    <name type="scientific">Streptomyces albireticuli</name>
    <dbReference type="NCBI Taxonomy" id="1940"/>
    <lineage>
        <taxon>Bacteria</taxon>
        <taxon>Bacillati</taxon>
        <taxon>Actinomycetota</taxon>
        <taxon>Actinomycetes</taxon>
        <taxon>Kitasatosporales</taxon>
        <taxon>Streptomycetaceae</taxon>
        <taxon>Streptomyces</taxon>
    </lineage>
</organism>
<dbReference type="InterPro" id="IPR041581">
    <property type="entry name" value="Glyoxalase_6"/>
</dbReference>
<sequence>MSFAKITATVVDCPEPLRLARFYAEVLGGRIEEDPEDADWVDLHLPDGARLAFQRAPGFVPPEWPRADGGSQQLHLDLDVTDMESSHARVLELGAKPLDVDDDGGRRDFRVYADPAGHPFCLIRTA</sequence>
<feature type="domain" description="VOC" evidence="1">
    <location>
        <begin position="5"/>
        <end position="125"/>
    </location>
</feature>
<protein>
    <submittedName>
        <fullName evidence="2">Glyoxalase</fullName>
    </submittedName>
</protein>
<dbReference type="OrthoDB" id="1645442at2"/>
<accession>A0A1Z2L647</accession>
<dbReference type="InterPro" id="IPR037523">
    <property type="entry name" value="VOC_core"/>
</dbReference>
<dbReference type="Proteomes" id="UP000195755">
    <property type="component" value="Chromosome"/>
</dbReference>
<dbReference type="PROSITE" id="PS51819">
    <property type="entry name" value="VOC"/>
    <property type="match status" value="1"/>
</dbReference>
<evidence type="ECO:0000259" key="1">
    <source>
        <dbReference type="PROSITE" id="PS51819"/>
    </source>
</evidence>
<dbReference type="Pfam" id="PF18029">
    <property type="entry name" value="Glyoxalase_6"/>
    <property type="match status" value="1"/>
</dbReference>
<dbReference type="EMBL" id="CP021744">
    <property type="protein sequence ID" value="ARZ69784.1"/>
    <property type="molecule type" value="Genomic_DNA"/>
</dbReference>
<dbReference type="Gene3D" id="3.10.180.10">
    <property type="entry name" value="2,3-Dihydroxybiphenyl 1,2-Dioxygenase, domain 1"/>
    <property type="match status" value="1"/>
</dbReference>
<dbReference type="PANTHER" id="PTHR35908">
    <property type="entry name" value="HYPOTHETICAL FUSION PROTEIN"/>
    <property type="match status" value="1"/>
</dbReference>
<dbReference type="KEGG" id="salj:SMD11_4173"/>
<reference evidence="2 3" key="1">
    <citation type="submission" date="2017-06" db="EMBL/GenBank/DDBJ databases">
        <title>Streptomyces albireticuli Genome sequencing and assembly.</title>
        <authorList>
            <person name="Wang Y."/>
            <person name="Du B."/>
            <person name="Ding Y."/>
            <person name="Liu H."/>
            <person name="Hou Q."/>
            <person name="Liu K."/>
            <person name="Yao L."/>
            <person name="Wang C."/>
        </authorList>
    </citation>
    <scope>NUCLEOTIDE SEQUENCE [LARGE SCALE GENOMIC DNA]</scope>
    <source>
        <strain evidence="2 3">MDJK11</strain>
    </source>
</reference>
<name>A0A1Z2L647_9ACTN</name>
<dbReference type="InterPro" id="IPR029068">
    <property type="entry name" value="Glyas_Bleomycin-R_OHBP_Dase"/>
</dbReference>
<evidence type="ECO:0000313" key="2">
    <source>
        <dbReference type="EMBL" id="ARZ69784.1"/>
    </source>
</evidence>
<dbReference type="AlphaFoldDB" id="A0A1Z2L647"/>
<dbReference type="PANTHER" id="PTHR35908:SF1">
    <property type="entry name" value="CONSERVED PROTEIN"/>
    <property type="match status" value="1"/>
</dbReference>
<dbReference type="SUPFAM" id="SSF54593">
    <property type="entry name" value="Glyoxalase/Bleomycin resistance protein/Dihydroxybiphenyl dioxygenase"/>
    <property type="match status" value="1"/>
</dbReference>
<proteinExistence type="predicted"/>
<evidence type="ECO:0000313" key="3">
    <source>
        <dbReference type="Proteomes" id="UP000195755"/>
    </source>
</evidence>
<gene>
    <name evidence="2" type="ORF">SMD11_4173</name>
</gene>